<dbReference type="OrthoDB" id="9805815at2"/>
<feature type="domain" description="Peptidase C-terminal archaeal/bacterial" evidence="3">
    <location>
        <begin position="328"/>
        <end position="395"/>
    </location>
</feature>
<keyword evidence="5" id="KW-1185">Reference proteome</keyword>
<proteinExistence type="predicted"/>
<dbReference type="AlphaFoldDB" id="A0A2N8KYS1"/>
<feature type="compositionally biased region" description="Polar residues" evidence="1">
    <location>
        <begin position="121"/>
        <end position="130"/>
    </location>
</feature>
<dbReference type="Gene3D" id="2.60.130.10">
    <property type="entry name" value="Aromatic compound dioxygenase"/>
    <property type="match status" value="1"/>
</dbReference>
<evidence type="ECO:0000313" key="5">
    <source>
        <dbReference type="Proteomes" id="UP000235916"/>
    </source>
</evidence>
<feature type="domain" description="Intradiol ring-cleavage dioxygenases" evidence="2">
    <location>
        <begin position="112"/>
        <end position="207"/>
    </location>
</feature>
<gene>
    <name evidence="4" type="ORF">C1O66_14465</name>
</gene>
<dbReference type="GO" id="GO:0008199">
    <property type="term" value="F:ferric iron binding"/>
    <property type="evidence" value="ECO:0007669"/>
    <property type="project" value="InterPro"/>
</dbReference>
<accession>A0A2N8KYS1</accession>
<evidence type="ECO:0000259" key="3">
    <source>
        <dbReference type="Pfam" id="PF04151"/>
    </source>
</evidence>
<evidence type="ECO:0000256" key="1">
    <source>
        <dbReference type="SAM" id="MobiDB-lite"/>
    </source>
</evidence>
<dbReference type="InterPro" id="IPR007280">
    <property type="entry name" value="Peptidase_C_arc/bac"/>
</dbReference>
<feature type="region of interest" description="Disordered" evidence="1">
    <location>
        <begin position="105"/>
        <end position="132"/>
    </location>
</feature>
<dbReference type="PANTHER" id="PTHR34315:SF1">
    <property type="entry name" value="INTRADIOL RING-CLEAVAGE DIOXYGENASES DOMAIN-CONTAINING PROTEIN-RELATED"/>
    <property type="match status" value="1"/>
</dbReference>
<feature type="region of interest" description="Disordered" evidence="1">
    <location>
        <begin position="23"/>
        <end position="61"/>
    </location>
</feature>
<evidence type="ECO:0000313" key="4">
    <source>
        <dbReference type="EMBL" id="PND38608.1"/>
    </source>
</evidence>
<feature type="compositionally biased region" description="Polar residues" evidence="1">
    <location>
        <begin position="52"/>
        <end position="61"/>
    </location>
</feature>
<dbReference type="EMBL" id="POSP01000003">
    <property type="protein sequence ID" value="PND38608.1"/>
    <property type="molecule type" value="Genomic_DNA"/>
</dbReference>
<evidence type="ECO:0008006" key="6">
    <source>
        <dbReference type="Google" id="ProtNLM"/>
    </source>
</evidence>
<dbReference type="SUPFAM" id="SSF49482">
    <property type="entry name" value="Aromatic compound dioxygenase"/>
    <property type="match status" value="1"/>
</dbReference>
<reference evidence="4 5" key="1">
    <citation type="submission" date="2018-01" db="EMBL/GenBank/DDBJ databases">
        <title>Draft genome sequence of Paucibacter aquatile CR182 isolated from freshwater of the Nakdong River.</title>
        <authorList>
            <person name="Choi A."/>
            <person name="Chung E.J."/>
        </authorList>
    </citation>
    <scope>NUCLEOTIDE SEQUENCE [LARGE SCALE GENOMIC DNA]</scope>
    <source>
        <strain evidence="4 5">CR182</strain>
    </source>
</reference>
<dbReference type="Gene3D" id="2.60.120.380">
    <property type="match status" value="1"/>
</dbReference>
<dbReference type="InterPro" id="IPR000627">
    <property type="entry name" value="Intradiol_dOase_C"/>
</dbReference>
<organism evidence="4 5">
    <name type="scientific">Kinneretia aquatilis</name>
    <dbReference type="NCBI Taxonomy" id="2070761"/>
    <lineage>
        <taxon>Bacteria</taxon>
        <taxon>Pseudomonadati</taxon>
        <taxon>Pseudomonadota</taxon>
        <taxon>Betaproteobacteria</taxon>
        <taxon>Burkholderiales</taxon>
        <taxon>Sphaerotilaceae</taxon>
        <taxon>Roseateles</taxon>
    </lineage>
</organism>
<protein>
    <recommendedName>
        <fullName evidence="6">Intradiol ring-cleavage dioxygenases domain-containing protein</fullName>
    </recommendedName>
</protein>
<evidence type="ECO:0000259" key="2">
    <source>
        <dbReference type="Pfam" id="PF00775"/>
    </source>
</evidence>
<sequence>MKDVARGRPGSICRLAFGVLHPPPRLSASVRRRTSQESAPLGRSHSVKESLLTMSQHTPSPRRQALKLMGVASVAALGSKESSSQSQTPYGAAAAACKADTESTAGPYPNISAAERRDLRANTSGNTTPKSGAPLTLRLRVLDLENNCAPIPGAVVDIWSCEATGLYSSYAPFGTQGQNFCRGYQKTGADGVAEFLTLFPGSYSGRALHIHFSIQSAARNIRPNDDGRNLPDVFVAQLYFNAATADEVFRSFPIYQQGAPRTRNEADSIYASDGGAGYIVQVSKSGNAYTGTIDVGVRRSAIGMGNSQNVTPLVSGQAQTVSLGLRQSRLYSIQVPPGRRQLKFQLSGGTGDGDLYARLASAPSTTVYDKKSDGSSNAETITFASPVAGTYYLLLNAYAPVHNARLLATLS</sequence>
<name>A0A2N8KYS1_9BURK</name>
<dbReference type="InterPro" id="IPR015889">
    <property type="entry name" value="Intradiol_dOase_core"/>
</dbReference>
<dbReference type="Pfam" id="PF04151">
    <property type="entry name" value="PPC"/>
    <property type="match status" value="1"/>
</dbReference>
<dbReference type="GO" id="GO:0016702">
    <property type="term" value="F:oxidoreductase activity, acting on single donors with incorporation of molecular oxygen, incorporation of two atoms of oxygen"/>
    <property type="evidence" value="ECO:0007669"/>
    <property type="project" value="InterPro"/>
</dbReference>
<dbReference type="Pfam" id="PF00775">
    <property type="entry name" value="Dioxygenase_C"/>
    <property type="match status" value="1"/>
</dbReference>
<dbReference type="PANTHER" id="PTHR34315">
    <property type="match status" value="1"/>
</dbReference>
<comment type="caution">
    <text evidence="4">The sequence shown here is derived from an EMBL/GenBank/DDBJ whole genome shotgun (WGS) entry which is preliminary data.</text>
</comment>
<dbReference type="Proteomes" id="UP000235916">
    <property type="component" value="Unassembled WGS sequence"/>
</dbReference>